<reference evidence="1 3" key="2">
    <citation type="submission" date="2018-03" db="EMBL/GenBank/DDBJ databases">
        <title>Genomic Encyclopedia of Archaeal and Bacterial Type Strains, Phase II (KMG-II): from individual species to whole genera.</title>
        <authorList>
            <person name="Goeker M."/>
        </authorList>
    </citation>
    <scope>NUCLEOTIDE SEQUENCE [LARGE SCALE GENOMIC DNA]</scope>
    <source>
        <strain evidence="1 3">DSM 25227</strain>
    </source>
</reference>
<evidence type="ECO:0000313" key="4">
    <source>
        <dbReference type="Proteomes" id="UP000251571"/>
    </source>
</evidence>
<organism evidence="2 4">
    <name type="scientific">Jannaschia seohaensis</name>
    <dbReference type="NCBI Taxonomy" id="475081"/>
    <lineage>
        <taxon>Bacteria</taxon>
        <taxon>Pseudomonadati</taxon>
        <taxon>Pseudomonadota</taxon>
        <taxon>Alphaproteobacteria</taxon>
        <taxon>Rhodobacterales</taxon>
        <taxon>Roseobacteraceae</taxon>
        <taxon>Jannaschia</taxon>
    </lineage>
</organism>
<accession>A0A2Y9B7Y2</accession>
<dbReference type="AlphaFoldDB" id="A0A2Y9B7Y2"/>
<evidence type="ECO:0000313" key="1">
    <source>
        <dbReference type="EMBL" id="PWJ13796.1"/>
    </source>
</evidence>
<protein>
    <submittedName>
        <fullName evidence="2">Uncharacterized protein</fullName>
    </submittedName>
</protein>
<keyword evidence="3" id="KW-1185">Reference proteome</keyword>
<evidence type="ECO:0000313" key="3">
    <source>
        <dbReference type="Proteomes" id="UP000245839"/>
    </source>
</evidence>
<evidence type="ECO:0000313" key="2">
    <source>
        <dbReference type="EMBL" id="SSA50309.1"/>
    </source>
</evidence>
<gene>
    <name evidence="1" type="ORF">BCF38_11327</name>
    <name evidence="2" type="ORF">SAMN05421539_11327</name>
</gene>
<dbReference type="EMBL" id="QGDJ01000013">
    <property type="protein sequence ID" value="PWJ13796.1"/>
    <property type="molecule type" value="Genomic_DNA"/>
</dbReference>
<dbReference type="EMBL" id="UETC01000013">
    <property type="protein sequence ID" value="SSA50309.1"/>
    <property type="molecule type" value="Genomic_DNA"/>
</dbReference>
<sequence>MSVAVCEYLICGDGYFDFSGRSGLIRTIKKVVPDGNWFLNIVRDATYTDALDKLSALRNFAAHDSAVSKKRALESIDQERMSSSGAWLKKQNRLDTICASLKTMAQQIEAAAPY</sequence>
<name>A0A2Y9B7Y2_9RHOB</name>
<dbReference type="Proteomes" id="UP000245839">
    <property type="component" value="Unassembled WGS sequence"/>
</dbReference>
<reference evidence="2 4" key="1">
    <citation type="submission" date="2016-10" db="EMBL/GenBank/DDBJ databases">
        <authorList>
            <person name="Cai Z."/>
        </authorList>
    </citation>
    <scope>NUCLEOTIDE SEQUENCE [LARGE SCALE GENOMIC DNA]</scope>
    <source>
        <strain evidence="2 4">DSM 25227</strain>
    </source>
</reference>
<dbReference type="Proteomes" id="UP000251571">
    <property type="component" value="Unassembled WGS sequence"/>
</dbReference>
<proteinExistence type="predicted"/>